<dbReference type="InterPro" id="IPR012347">
    <property type="entry name" value="Ferritin-like"/>
</dbReference>
<accession>A0A1G8QGA5</accession>
<name>A0A1G8QGA5_9BACI</name>
<dbReference type="Proteomes" id="UP000198853">
    <property type="component" value="Unassembled WGS sequence"/>
</dbReference>
<evidence type="ECO:0000256" key="1">
    <source>
        <dbReference type="SAM" id="Phobius"/>
    </source>
</evidence>
<keyword evidence="1" id="KW-0812">Transmembrane</keyword>
<proteinExistence type="predicted"/>
<keyword evidence="1" id="KW-1133">Transmembrane helix</keyword>
<sequence>MMVSYLPIKTISRLLTSDAGVTASTVAPFSDKLMMFFTSGLIATSIGYYGTAMAMSPRKDIITDYSRLTAEIMKYSAESAKILIDNGWMEEPPLAKDRDKLAENKN</sequence>
<evidence type="ECO:0008006" key="4">
    <source>
        <dbReference type="Google" id="ProtNLM"/>
    </source>
</evidence>
<organism evidence="2 3">
    <name type="scientific">Natribacillus halophilus</name>
    <dbReference type="NCBI Taxonomy" id="549003"/>
    <lineage>
        <taxon>Bacteria</taxon>
        <taxon>Bacillati</taxon>
        <taxon>Bacillota</taxon>
        <taxon>Bacilli</taxon>
        <taxon>Bacillales</taxon>
        <taxon>Bacillaceae</taxon>
        <taxon>Natribacillus</taxon>
    </lineage>
</organism>
<dbReference type="RefSeq" id="WP_245723167.1">
    <property type="nucleotide sequence ID" value="NZ_FNEN01000012.1"/>
</dbReference>
<dbReference type="Pfam" id="PF11553">
    <property type="entry name" value="DUF3231"/>
    <property type="match status" value="1"/>
</dbReference>
<evidence type="ECO:0000313" key="2">
    <source>
        <dbReference type="EMBL" id="SDJ03636.1"/>
    </source>
</evidence>
<dbReference type="EMBL" id="FNEN01000012">
    <property type="protein sequence ID" value="SDJ03636.1"/>
    <property type="molecule type" value="Genomic_DNA"/>
</dbReference>
<dbReference type="AlphaFoldDB" id="A0A1G8QGA5"/>
<dbReference type="Gene3D" id="1.20.1260.10">
    <property type="match status" value="1"/>
</dbReference>
<gene>
    <name evidence="2" type="ORF">SAMN04488123_11213</name>
</gene>
<keyword evidence="1" id="KW-0472">Membrane</keyword>
<feature type="transmembrane region" description="Helical" evidence="1">
    <location>
        <begin position="33"/>
        <end position="51"/>
    </location>
</feature>
<evidence type="ECO:0000313" key="3">
    <source>
        <dbReference type="Proteomes" id="UP000198853"/>
    </source>
</evidence>
<protein>
    <recommendedName>
        <fullName evidence="4">DUF3231 family protein</fullName>
    </recommendedName>
</protein>
<reference evidence="2 3" key="1">
    <citation type="submission" date="2016-10" db="EMBL/GenBank/DDBJ databases">
        <authorList>
            <person name="de Groot N.N."/>
        </authorList>
    </citation>
    <scope>NUCLEOTIDE SEQUENCE [LARGE SCALE GENOMIC DNA]</scope>
    <source>
        <strain evidence="2 3">DSM 21771</strain>
    </source>
</reference>
<dbReference type="InterPro" id="IPR021617">
    <property type="entry name" value="DUF3231"/>
</dbReference>
<keyword evidence="3" id="KW-1185">Reference proteome</keyword>